<gene>
    <name evidence="1" type="ORF">GIB67_003667</name>
</gene>
<dbReference type="Proteomes" id="UP000541444">
    <property type="component" value="Unassembled WGS sequence"/>
</dbReference>
<evidence type="ECO:0008006" key="3">
    <source>
        <dbReference type="Google" id="ProtNLM"/>
    </source>
</evidence>
<accession>A0A7J7M3S8</accession>
<comment type="caution">
    <text evidence="1">The sequence shown here is derived from an EMBL/GenBank/DDBJ whole genome shotgun (WGS) entry which is preliminary data.</text>
</comment>
<dbReference type="OrthoDB" id="272985at2759"/>
<dbReference type="AlphaFoldDB" id="A0A7J7M3S8"/>
<organism evidence="1 2">
    <name type="scientific">Kingdonia uniflora</name>
    <dbReference type="NCBI Taxonomy" id="39325"/>
    <lineage>
        <taxon>Eukaryota</taxon>
        <taxon>Viridiplantae</taxon>
        <taxon>Streptophyta</taxon>
        <taxon>Embryophyta</taxon>
        <taxon>Tracheophyta</taxon>
        <taxon>Spermatophyta</taxon>
        <taxon>Magnoliopsida</taxon>
        <taxon>Ranunculales</taxon>
        <taxon>Circaeasteraceae</taxon>
        <taxon>Kingdonia</taxon>
    </lineage>
</organism>
<keyword evidence="2" id="KW-1185">Reference proteome</keyword>
<name>A0A7J7M3S8_9MAGN</name>
<evidence type="ECO:0000313" key="2">
    <source>
        <dbReference type="Proteomes" id="UP000541444"/>
    </source>
</evidence>
<dbReference type="EMBL" id="JACGCM010001793">
    <property type="protein sequence ID" value="KAF6149519.1"/>
    <property type="molecule type" value="Genomic_DNA"/>
</dbReference>
<protein>
    <recommendedName>
        <fullName evidence="3">ATP-dependent DNA helicase</fullName>
    </recommendedName>
</protein>
<proteinExistence type="predicted"/>
<sequence>MVLGKPIIYLAADKIEEYNSADRTYNNRYPSEYLNGLDPLGLLPFKLKFEIGYPIILIRNLAPKD</sequence>
<reference evidence="1 2" key="1">
    <citation type="journal article" date="2020" name="IScience">
        <title>Genome Sequencing of the Endangered Kingdonia uniflora (Circaeasteraceae, Ranunculales) Reveals Potential Mechanisms of Evolutionary Specialization.</title>
        <authorList>
            <person name="Sun Y."/>
            <person name="Deng T."/>
            <person name="Zhang A."/>
            <person name="Moore M.J."/>
            <person name="Landis J.B."/>
            <person name="Lin N."/>
            <person name="Zhang H."/>
            <person name="Zhang X."/>
            <person name="Huang J."/>
            <person name="Zhang X."/>
            <person name="Sun H."/>
            <person name="Wang H."/>
        </authorList>
    </citation>
    <scope>NUCLEOTIDE SEQUENCE [LARGE SCALE GENOMIC DNA]</scope>
    <source>
        <strain evidence="1">TB1705</strain>
        <tissue evidence="1">Leaf</tissue>
    </source>
</reference>
<evidence type="ECO:0000313" key="1">
    <source>
        <dbReference type="EMBL" id="KAF6149519.1"/>
    </source>
</evidence>